<feature type="transmembrane region" description="Helical" evidence="1">
    <location>
        <begin position="337"/>
        <end position="355"/>
    </location>
</feature>
<dbReference type="PANTHER" id="PTHR38457:SF1">
    <property type="entry name" value="REGULATOR ABRB-RELATED"/>
    <property type="match status" value="1"/>
</dbReference>
<feature type="transmembrane region" description="Helical" evidence="1">
    <location>
        <begin position="274"/>
        <end position="292"/>
    </location>
</feature>
<dbReference type="RefSeq" id="WP_076370888.1">
    <property type="nucleotide sequence ID" value="NZ_FTMX01000007.1"/>
</dbReference>
<sequence length="367" mass="40784">MSANLIESKSFRVIFTAFLAFLGGYAFDSLGIYLPWMLGPLFVVMIAKVKLRKYLFWSKTFRSTGLVILGLQLGSSFTKQSLNEMIEYLPVMLFTTIAIILFTVLTGWFVGKRMNLSLGTSMLGSFPGGLSQMVVLSEEMKDSDETVVGFMQTLRVILVISIVPWIVTHVMSVGSGSGTVMTISERPFFLFDYDGKLAIMMLLTLLIFIFFTKKVNFPLPFLLGPLMAATLFNLAGPGAPQIPDFWLNLSQLLIGAHLGYTLKVDNPRLFRKMFGAVFVGNVLLIGLCYYLSVQFAPILSLQPNELFLSMAPGGVAEMAVTAMSVHVDLSVVTSFHLFRILFILFFLSPIIKWLVGRNHGKQEQGQS</sequence>
<feature type="transmembrane region" description="Helical" evidence="1">
    <location>
        <begin position="219"/>
        <end position="239"/>
    </location>
</feature>
<evidence type="ECO:0000313" key="3">
    <source>
        <dbReference type="Proteomes" id="UP000185829"/>
    </source>
</evidence>
<accession>A0A9X8RCS2</accession>
<organism evidence="2 3">
    <name type="scientific">Peribacillus simplex</name>
    <dbReference type="NCBI Taxonomy" id="1478"/>
    <lineage>
        <taxon>Bacteria</taxon>
        <taxon>Bacillati</taxon>
        <taxon>Bacillota</taxon>
        <taxon>Bacilli</taxon>
        <taxon>Bacillales</taxon>
        <taxon>Bacillaceae</taxon>
        <taxon>Peribacillus</taxon>
    </lineage>
</organism>
<dbReference type="Proteomes" id="UP000185829">
    <property type="component" value="Unassembled WGS sequence"/>
</dbReference>
<keyword evidence="1" id="KW-0472">Membrane</keyword>
<reference evidence="2 3" key="1">
    <citation type="submission" date="2017-01" db="EMBL/GenBank/DDBJ databases">
        <authorList>
            <person name="Varghese N."/>
            <person name="Submissions S."/>
        </authorList>
    </citation>
    <scope>NUCLEOTIDE SEQUENCE [LARGE SCALE GENOMIC DNA]</scope>
    <source>
        <strain evidence="2 3">RUG2-6</strain>
    </source>
</reference>
<name>A0A9X8RCS2_9BACI</name>
<feature type="transmembrane region" description="Helical" evidence="1">
    <location>
        <begin position="86"/>
        <end position="110"/>
    </location>
</feature>
<dbReference type="EMBL" id="FTMX01000007">
    <property type="protein sequence ID" value="SIR92509.1"/>
    <property type="molecule type" value="Genomic_DNA"/>
</dbReference>
<dbReference type="GO" id="GO:0016020">
    <property type="term" value="C:membrane"/>
    <property type="evidence" value="ECO:0007669"/>
    <property type="project" value="InterPro"/>
</dbReference>
<evidence type="ECO:0000313" key="2">
    <source>
        <dbReference type="EMBL" id="SIR92509.1"/>
    </source>
</evidence>
<evidence type="ECO:0000256" key="1">
    <source>
        <dbReference type="SAM" id="Phobius"/>
    </source>
</evidence>
<feature type="transmembrane region" description="Helical" evidence="1">
    <location>
        <begin position="156"/>
        <end position="175"/>
    </location>
</feature>
<dbReference type="PIRSF" id="PIRSF038991">
    <property type="entry name" value="Protein_AbrB"/>
    <property type="match status" value="1"/>
</dbReference>
<feature type="transmembrane region" description="Helical" evidence="1">
    <location>
        <begin position="12"/>
        <end position="34"/>
    </location>
</feature>
<keyword evidence="1" id="KW-0812">Transmembrane</keyword>
<feature type="transmembrane region" description="Helical" evidence="1">
    <location>
        <begin position="195"/>
        <end position="212"/>
    </location>
</feature>
<gene>
    <name evidence="2" type="ORF">SAMN05878482_107129</name>
</gene>
<protein>
    <recommendedName>
        <fullName evidence="4">AbrB family transcriptional regulator</fullName>
    </recommendedName>
</protein>
<dbReference type="InterPro" id="IPR007820">
    <property type="entry name" value="AbrB_fam"/>
</dbReference>
<dbReference type="GO" id="GO:0010468">
    <property type="term" value="P:regulation of gene expression"/>
    <property type="evidence" value="ECO:0007669"/>
    <property type="project" value="InterPro"/>
</dbReference>
<dbReference type="AlphaFoldDB" id="A0A9X8RCS2"/>
<proteinExistence type="predicted"/>
<comment type="caution">
    <text evidence="2">The sequence shown here is derived from an EMBL/GenBank/DDBJ whole genome shotgun (WGS) entry which is preliminary data.</text>
</comment>
<dbReference type="PANTHER" id="PTHR38457">
    <property type="entry name" value="REGULATOR ABRB-RELATED"/>
    <property type="match status" value="1"/>
</dbReference>
<dbReference type="Pfam" id="PF05145">
    <property type="entry name" value="AbrB"/>
    <property type="match status" value="1"/>
</dbReference>
<keyword evidence="1" id="KW-1133">Transmembrane helix</keyword>
<evidence type="ECO:0008006" key="4">
    <source>
        <dbReference type="Google" id="ProtNLM"/>
    </source>
</evidence>
<dbReference type="NCBIfam" id="TIGR03082">
    <property type="entry name" value="Gneg_AbrB_dup"/>
    <property type="match status" value="2"/>
</dbReference>
<dbReference type="InterPro" id="IPR017516">
    <property type="entry name" value="AbrB_dup"/>
</dbReference>